<name>A0A2V5K421_9BACL</name>
<dbReference type="Pfam" id="PF12708">
    <property type="entry name" value="Pect-lyase_RHGA_epim"/>
    <property type="match status" value="1"/>
</dbReference>
<dbReference type="AlphaFoldDB" id="A0A2V5K421"/>
<organism evidence="7 8">
    <name type="scientific">Paenibacillus flagellatus</name>
    <dbReference type="NCBI Taxonomy" id="2211139"/>
    <lineage>
        <taxon>Bacteria</taxon>
        <taxon>Bacillati</taxon>
        <taxon>Bacillota</taxon>
        <taxon>Bacilli</taxon>
        <taxon>Bacillales</taxon>
        <taxon>Paenibacillaceae</taxon>
        <taxon>Paenibacillus</taxon>
    </lineage>
</organism>
<dbReference type="NCBIfam" id="TIGR03804">
    <property type="entry name" value="para_beta_helix"/>
    <property type="match status" value="1"/>
</dbReference>
<dbReference type="PANTHER" id="PTHR22990">
    <property type="entry name" value="F-BOX ONLY PROTEIN"/>
    <property type="match status" value="1"/>
</dbReference>
<keyword evidence="4" id="KW-0732">Signal</keyword>
<dbReference type="InterPro" id="IPR006311">
    <property type="entry name" value="TAT_signal"/>
</dbReference>
<feature type="domain" description="Right handed beta helix" evidence="6">
    <location>
        <begin position="420"/>
        <end position="555"/>
    </location>
</feature>
<evidence type="ECO:0000259" key="5">
    <source>
        <dbReference type="Pfam" id="PF12708"/>
    </source>
</evidence>
<comment type="caution">
    <text evidence="7">The sequence shown here is derived from an EMBL/GenBank/DDBJ whole genome shotgun (WGS) entry which is preliminary data.</text>
</comment>
<keyword evidence="3" id="KW-0833">Ubl conjugation pathway</keyword>
<dbReference type="Gene3D" id="2.160.20.10">
    <property type="entry name" value="Single-stranded right-handed beta-helix, Pectin lyase-like"/>
    <property type="match status" value="1"/>
</dbReference>
<dbReference type="InterPro" id="IPR012334">
    <property type="entry name" value="Pectin_lyas_fold"/>
</dbReference>
<dbReference type="OrthoDB" id="2404754at2"/>
<evidence type="ECO:0000256" key="2">
    <source>
        <dbReference type="ARBA" id="ARBA00022737"/>
    </source>
</evidence>
<evidence type="ECO:0000313" key="8">
    <source>
        <dbReference type="Proteomes" id="UP000247476"/>
    </source>
</evidence>
<gene>
    <name evidence="7" type="ORF">DLM86_16725</name>
</gene>
<dbReference type="PANTHER" id="PTHR22990:SF15">
    <property type="entry name" value="F-BOX ONLY PROTEIN 10"/>
    <property type="match status" value="1"/>
</dbReference>
<dbReference type="InterPro" id="IPR011050">
    <property type="entry name" value="Pectin_lyase_fold/virulence"/>
</dbReference>
<evidence type="ECO:0000256" key="4">
    <source>
        <dbReference type="SAM" id="SignalP"/>
    </source>
</evidence>
<reference evidence="7 8" key="1">
    <citation type="submission" date="2018-05" db="EMBL/GenBank/DDBJ databases">
        <title>Paenibacillus flagellatus sp. nov., isolated from selenium mineral soil.</title>
        <authorList>
            <person name="Dai X."/>
        </authorList>
    </citation>
    <scope>NUCLEOTIDE SEQUENCE [LARGE SCALE GENOMIC DNA]</scope>
    <source>
        <strain evidence="7 8">DXL2</strain>
    </source>
</reference>
<dbReference type="InterPro" id="IPR022441">
    <property type="entry name" value="Para_beta_helix_rpt-2"/>
</dbReference>
<feature type="signal peptide" evidence="4">
    <location>
        <begin position="1"/>
        <end position="40"/>
    </location>
</feature>
<evidence type="ECO:0000259" key="6">
    <source>
        <dbReference type="Pfam" id="PF13229"/>
    </source>
</evidence>
<dbReference type="InterPro" id="IPR039448">
    <property type="entry name" value="Beta_helix"/>
</dbReference>
<dbReference type="PROSITE" id="PS51318">
    <property type="entry name" value="TAT"/>
    <property type="match status" value="1"/>
</dbReference>
<proteinExistence type="predicted"/>
<evidence type="ECO:0000256" key="1">
    <source>
        <dbReference type="ARBA" id="ARBA00004906"/>
    </source>
</evidence>
<keyword evidence="2" id="KW-0677">Repeat</keyword>
<evidence type="ECO:0000256" key="3">
    <source>
        <dbReference type="ARBA" id="ARBA00022786"/>
    </source>
</evidence>
<dbReference type="Pfam" id="PF13229">
    <property type="entry name" value="Beta_helix"/>
    <property type="match status" value="1"/>
</dbReference>
<dbReference type="RefSeq" id="WP_110841194.1">
    <property type="nucleotide sequence ID" value="NZ_QJVJ01000007.1"/>
</dbReference>
<comment type="pathway">
    <text evidence="1">Protein modification; protein ubiquitination.</text>
</comment>
<sequence>MNRKNESARTNPEAGRSISRRKLLAALGMAGAAAAMSAYAGGAEGRTVTEATYGQNPSLLPKELMDLNYCIATTIAELRQTDRPQAAAAYYVTDAGQEGFFLHDPNDSQSADNTGTVLVGASGARFKRVVDAYTVNARWYGAKGDGTADDTAALQAALNESLRWPAATVIVPAGTYRMTGELYISKNTRLVMDDDTVLLRDHDGNVMRNYRKEDVFYGYDGNGRITIEGGVLDCNATRQPRVCNGIALAHAEYITLRGVTIKDTQSGHGAELTGVRHVLFDRCRFVGFMYTSQYYSEAIQLEPALKAGFAGQAADHTPTHHVTVTNCFFGASGTPGTVPWPCGVGAHGAYPDAYFDHIIVRDNVMERSSYWAIRPFKWRNAVIAGNQMKSVSGGIFVSTPAATSASSRDDAGVYHPVQPASSIVIEHNIIDTSSNNGIYVEGFPEGNGEKIVIAGNVFKRIGGQSISLRADRCVVTGNLLEGAGKNGIYVTDCSDAIVADNMIRDAAFHGIQLNNAKRVVVANNSIANAGQSGDGTYDGIALTGTCSDDRIVGNVVRTEPGKKKVRYGLNVAASVTLLTRIQNDVRCGAAVANLNDVSASPNTSSEDLA</sequence>
<dbReference type="Proteomes" id="UP000247476">
    <property type="component" value="Unassembled WGS sequence"/>
</dbReference>
<protein>
    <recommendedName>
        <fullName evidence="9">Right handed beta helix domain-containing protein</fullName>
    </recommendedName>
</protein>
<keyword evidence="8" id="KW-1185">Reference proteome</keyword>
<feature type="chain" id="PRO_5038749696" description="Right handed beta helix domain-containing protein" evidence="4">
    <location>
        <begin position="41"/>
        <end position="609"/>
    </location>
</feature>
<feature type="domain" description="Rhamnogalacturonase A/B/Epimerase-like pectate lyase" evidence="5">
    <location>
        <begin position="135"/>
        <end position="191"/>
    </location>
</feature>
<dbReference type="SMART" id="SM00710">
    <property type="entry name" value="PbH1"/>
    <property type="match status" value="9"/>
</dbReference>
<accession>A0A2V5K421</accession>
<dbReference type="InterPro" id="IPR024535">
    <property type="entry name" value="RHGA/B-epi-like_pectate_lyase"/>
</dbReference>
<dbReference type="InterPro" id="IPR051550">
    <property type="entry name" value="SCF-Subunits/Alg-Epimerases"/>
</dbReference>
<evidence type="ECO:0000313" key="7">
    <source>
        <dbReference type="EMBL" id="PYI53422.1"/>
    </source>
</evidence>
<dbReference type="SUPFAM" id="SSF51126">
    <property type="entry name" value="Pectin lyase-like"/>
    <property type="match status" value="2"/>
</dbReference>
<dbReference type="EMBL" id="QJVJ01000007">
    <property type="protein sequence ID" value="PYI53422.1"/>
    <property type="molecule type" value="Genomic_DNA"/>
</dbReference>
<evidence type="ECO:0008006" key="9">
    <source>
        <dbReference type="Google" id="ProtNLM"/>
    </source>
</evidence>
<dbReference type="InterPro" id="IPR006626">
    <property type="entry name" value="PbH1"/>
</dbReference>